<dbReference type="NCBIfam" id="TIGR03696">
    <property type="entry name" value="Rhs_assc_core"/>
    <property type="match status" value="1"/>
</dbReference>
<dbReference type="Proteomes" id="UP000825051">
    <property type="component" value="Chromosome"/>
</dbReference>
<dbReference type="PRINTS" id="PR00394">
    <property type="entry name" value="RHSPROTEIN"/>
</dbReference>
<dbReference type="Gene3D" id="2.180.10.10">
    <property type="entry name" value="RHS repeat-associated core"/>
    <property type="match status" value="1"/>
</dbReference>
<gene>
    <name evidence="1" type="ORF">K0B96_02615</name>
</gene>
<reference evidence="1" key="1">
    <citation type="submission" date="2021-08" db="EMBL/GenBank/DDBJ databases">
        <title>Genome of a novel bacterium of the phylum Verrucomicrobia, Oleiharenicola sp. KSB-15.</title>
        <authorList>
            <person name="Chung J.-H."/>
            <person name="Ahn J.-H."/>
            <person name="Yoon Y."/>
            <person name="Kim D.-Y."/>
            <person name="An S.-H."/>
            <person name="Park I."/>
            <person name="Yeon J."/>
        </authorList>
    </citation>
    <scope>NUCLEOTIDE SEQUENCE</scope>
    <source>
        <strain evidence="1">KSB-15</strain>
    </source>
</reference>
<accession>A0A8F9TWD8</accession>
<evidence type="ECO:0008006" key="3">
    <source>
        <dbReference type="Google" id="ProtNLM"/>
    </source>
</evidence>
<dbReference type="AlphaFoldDB" id="A0A8F9TWD8"/>
<organism evidence="1 2">
    <name type="scientific">Horticoccus luteus</name>
    <dbReference type="NCBI Taxonomy" id="2862869"/>
    <lineage>
        <taxon>Bacteria</taxon>
        <taxon>Pseudomonadati</taxon>
        <taxon>Verrucomicrobiota</taxon>
        <taxon>Opitutia</taxon>
        <taxon>Opitutales</taxon>
        <taxon>Opitutaceae</taxon>
        <taxon>Horticoccus</taxon>
    </lineage>
</organism>
<dbReference type="EMBL" id="CP080507">
    <property type="protein sequence ID" value="QYM79528.1"/>
    <property type="molecule type" value="Genomic_DNA"/>
</dbReference>
<keyword evidence="2" id="KW-1185">Reference proteome</keyword>
<dbReference type="RefSeq" id="WP_220163508.1">
    <property type="nucleotide sequence ID" value="NZ_CP080507.1"/>
</dbReference>
<evidence type="ECO:0000313" key="2">
    <source>
        <dbReference type="Proteomes" id="UP000825051"/>
    </source>
</evidence>
<protein>
    <recommendedName>
        <fullName evidence="3">RHS repeat-associated protein</fullName>
    </recommendedName>
</protein>
<dbReference type="PANTHER" id="PTHR32305:SF15">
    <property type="entry name" value="PROTEIN RHSA-RELATED"/>
    <property type="match status" value="1"/>
</dbReference>
<sequence>MYGYDGAGNRTEVNATDNPELKATATVNNLNQITKRPNLYIPVSGTADADAKVLVNGAIADRQGNYWASGVTLNNNDGPAYTSSIAVKAAKAGTVEIPSLLAAFLPWVAEGITYDADGNVTCDGRWHYTWDAENRLTAMETRTVAMNVGLPGRRVTFRYDSSGRRTVKQVLKWSGSTWSLESDVRFIYQGWNLIAELNSSGTRQRTYAWGLDKAGSLTATGGVGALLQEVDHTGTAVTAYLPGYDGNGNVATLSAVGSTQSATYEYSPYGESLRAEGAQAKNNPFRFSTKYTDDETGLVYYGMRYYSPSLGRFLGRDPSGEQGGMNLYRFCNNNPVNGIDLLGMLTVEEYSAQLTAMSPEERGWAVAASVWWAENGQGGAGGTQIGGPGVSDQQLNGMAETFAQQSMAAASLGVAKAEARKYLESAAKNGLIYLDGNEVKALTPGAAAAFATLTNGVTYNGHEIVTDTYVKMAPATATLAAAARSAAQVQAEAAPNSGMSIASEGGVAVAGTRGGVSGANGQASYGDFTSADAAGGVMSVLAKRMTNADPQHLEYSGAIFSYVRDEVTYYGFTTPVRGGVPYVQDGKTVTPGASISYSVPGGTVFVGGYHSHPSANSFSNYTIAGRAYGDVAQVISASNDFQRPILLYVGRTATGGSGITVEVLSGVRTDQGWSTTQRTIGTYP</sequence>
<dbReference type="PANTHER" id="PTHR32305">
    <property type="match status" value="1"/>
</dbReference>
<name>A0A8F9TWD8_9BACT</name>
<proteinExistence type="predicted"/>
<dbReference type="InterPro" id="IPR022385">
    <property type="entry name" value="Rhs_assc_core"/>
</dbReference>
<dbReference type="InterPro" id="IPR050708">
    <property type="entry name" value="T6SS_VgrG/RHS"/>
</dbReference>
<dbReference type="KEGG" id="ole:K0B96_02615"/>
<evidence type="ECO:0000313" key="1">
    <source>
        <dbReference type="EMBL" id="QYM79528.1"/>
    </source>
</evidence>